<dbReference type="PANTHER" id="PTHR43166:SF9">
    <property type="entry name" value="GLUTAMATE_ASPARTATE IMPORT ATP-BINDING PROTEIN GLTL"/>
    <property type="match status" value="1"/>
</dbReference>
<gene>
    <name evidence="10" type="primary">tcyC_2</name>
    <name evidence="10" type="ORF">MCHLDSM_05385</name>
</gene>
<evidence type="ECO:0000256" key="1">
    <source>
        <dbReference type="ARBA" id="ARBA00004202"/>
    </source>
</evidence>
<dbReference type="AlphaFoldDB" id="A0A0J6VLV0"/>
<dbReference type="EMBL" id="JYNL01000064">
    <property type="protein sequence ID" value="KMO70497.1"/>
    <property type="molecule type" value="Genomic_DNA"/>
</dbReference>
<dbReference type="STRING" id="37916.MCHLDSM_05385"/>
<keyword evidence="11" id="KW-1185">Reference proteome</keyword>
<reference evidence="10 11" key="1">
    <citation type="journal article" date="2015" name="Genome Biol. Evol.">
        <title>Characterization of Three Mycobacterium spp. with Potential Use in Bioremediation by Genome Sequencing and Comparative Genomics.</title>
        <authorList>
            <person name="Das S."/>
            <person name="Pettersson B.M."/>
            <person name="Behra P.R."/>
            <person name="Ramesh M."/>
            <person name="Dasgupta S."/>
            <person name="Bhattacharya A."/>
            <person name="Kirsebom L.A."/>
        </authorList>
    </citation>
    <scope>NUCLEOTIDE SEQUENCE [LARGE SCALE GENOMIC DNA]</scope>
    <source>
        <strain evidence="10 11">DSM 43826</strain>
    </source>
</reference>
<dbReference type="GO" id="GO:0005524">
    <property type="term" value="F:ATP binding"/>
    <property type="evidence" value="ECO:0007669"/>
    <property type="project" value="UniProtKB-KW"/>
</dbReference>
<dbReference type="InterPro" id="IPR027417">
    <property type="entry name" value="P-loop_NTPase"/>
</dbReference>
<dbReference type="PROSITE" id="PS00211">
    <property type="entry name" value="ABC_TRANSPORTER_1"/>
    <property type="match status" value="1"/>
</dbReference>
<keyword evidence="6 10" id="KW-0067">ATP-binding</keyword>
<evidence type="ECO:0000256" key="6">
    <source>
        <dbReference type="ARBA" id="ARBA00022840"/>
    </source>
</evidence>
<evidence type="ECO:0000256" key="3">
    <source>
        <dbReference type="ARBA" id="ARBA00022448"/>
    </source>
</evidence>
<dbReference type="InterPro" id="IPR017871">
    <property type="entry name" value="ABC_transporter-like_CS"/>
</dbReference>
<organism evidence="10 11">
    <name type="scientific">Mycolicibacterium chlorophenolicum</name>
    <dbReference type="NCBI Taxonomy" id="37916"/>
    <lineage>
        <taxon>Bacteria</taxon>
        <taxon>Bacillati</taxon>
        <taxon>Actinomycetota</taxon>
        <taxon>Actinomycetes</taxon>
        <taxon>Mycobacteriales</taxon>
        <taxon>Mycobacteriaceae</taxon>
        <taxon>Mycolicibacterium</taxon>
    </lineage>
</organism>
<evidence type="ECO:0000259" key="9">
    <source>
        <dbReference type="PROSITE" id="PS50893"/>
    </source>
</evidence>
<evidence type="ECO:0000256" key="4">
    <source>
        <dbReference type="ARBA" id="ARBA00022475"/>
    </source>
</evidence>
<dbReference type="PANTHER" id="PTHR43166">
    <property type="entry name" value="AMINO ACID IMPORT ATP-BINDING PROTEIN"/>
    <property type="match status" value="1"/>
</dbReference>
<evidence type="ECO:0000256" key="5">
    <source>
        <dbReference type="ARBA" id="ARBA00022741"/>
    </source>
</evidence>
<keyword evidence="8" id="KW-0472">Membrane</keyword>
<evidence type="ECO:0000256" key="8">
    <source>
        <dbReference type="ARBA" id="ARBA00023136"/>
    </source>
</evidence>
<evidence type="ECO:0000313" key="11">
    <source>
        <dbReference type="Proteomes" id="UP000036513"/>
    </source>
</evidence>
<dbReference type="PIRSF" id="PIRSF039085">
    <property type="entry name" value="ABC_ATPase_HisP"/>
    <property type="match status" value="1"/>
</dbReference>
<dbReference type="Gene3D" id="3.40.50.300">
    <property type="entry name" value="P-loop containing nucleotide triphosphate hydrolases"/>
    <property type="match status" value="1"/>
</dbReference>
<dbReference type="SMR" id="A0A0J6VLV0"/>
<dbReference type="InterPro" id="IPR030679">
    <property type="entry name" value="ABC_ATPase_HisP-typ"/>
</dbReference>
<name>A0A0J6VLV0_9MYCO</name>
<comment type="caution">
    <text evidence="10">The sequence shown here is derived from an EMBL/GenBank/DDBJ whole genome shotgun (WGS) entry which is preliminary data.</text>
</comment>
<dbReference type="SUPFAM" id="SSF52540">
    <property type="entry name" value="P-loop containing nucleoside triphosphate hydrolases"/>
    <property type="match status" value="1"/>
</dbReference>
<evidence type="ECO:0000313" key="10">
    <source>
        <dbReference type="EMBL" id="KMO70497.1"/>
    </source>
</evidence>
<dbReference type="PROSITE" id="PS50893">
    <property type="entry name" value="ABC_TRANSPORTER_2"/>
    <property type="match status" value="1"/>
</dbReference>
<dbReference type="SMART" id="SM00382">
    <property type="entry name" value="AAA"/>
    <property type="match status" value="1"/>
</dbReference>
<evidence type="ECO:0000256" key="2">
    <source>
        <dbReference type="ARBA" id="ARBA00005417"/>
    </source>
</evidence>
<keyword evidence="5" id="KW-0547">Nucleotide-binding</keyword>
<feature type="domain" description="ABC transporter" evidence="9">
    <location>
        <begin position="9"/>
        <end position="241"/>
    </location>
</feature>
<sequence length="245" mass="26653">MTTTTAVSLAATDLHLSFGPNAVLRGVDLDVAAGTSTAVIGPSGSGKSTLLRTLNRLYEPDRGDILLDGRSVLRDDPDELRQRIGMVFQQFQLFPHRTVLDNVTLAPRRLKGLDADAARELGLTQLDRVGLRHKADVRPATLSGGQQQRVAIARALAMSPQVMFFDEATSALDPELVKGVLALIAELGADGMTMVIVTHEMDFARSFADTVVFMDRGQVVETGPPEQVFEKAETERLQRFLSQVL</sequence>
<dbReference type="InterPro" id="IPR003593">
    <property type="entry name" value="AAA+_ATPase"/>
</dbReference>
<dbReference type="GO" id="GO:0005886">
    <property type="term" value="C:plasma membrane"/>
    <property type="evidence" value="ECO:0007669"/>
    <property type="project" value="UniProtKB-SubCell"/>
</dbReference>
<comment type="subcellular location">
    <subcellularLocation>
        <location evidence="1">Cell membrane</location>
        <topology evidence="1">Peripheral membrane protein</topology>
    </subcellularLocation>
</comment>
<keyword evidence="7" id="KW-0029">Amino-acid transport</keyword>
<keyword evidence="10" id="KW-0378">Hydrolase</keyword>
<comment type="similarity">
    <text evidence="2">Belongs to the ABC transporter superfamily.</text>
</comment>
<dbReference type="InterPro" id="IPR003439">
    <property type="entry name" value="ABC_transporter-like_ATP-bd"/>
</dbReference>
<keyword evidence="3" id="KW-0813">Transport</keyword>
<proteinExistence type="inferred from homology"/>
<accession>A0A0J6VLV0</accession>
<evidence type="ECO:0000256" key="7">
    <source>
        <dbReference type="ARBA" id="ARBA00022970"/>
    </source>
</evidence>
<dbReference type="PATRIC" id="fig|37916.4.peg.5395"/>
<keyword evidence="4" id="KW-1003">Cell membrane</keyword>
<dbReference type="Proteomes" id="UP000036513">
    <property type="component" value="Unassembled WGS sequence"/>
</dbReference>
<dbReference type="InterPro" id="IPR050086">
    <property type="entry name" value="MetN_ABC_transporter-like"/>
</dbReference>
<dbReference type="Pfam" id="PF00005">
    <property type="entry name" value="ABC_tran"/>
    <property type="match status" value="1"/>
</dbReference>
<dbReference type="GO" id="GO:0015424">
    <property type="term" value="F:ABC-type amino acid transporter activity"/>
    <property type="evidence" value="ECO:0007669"/>
    <property type="project" value="InterPro"/>
</dbReference>
<dbReference type="RefSeq" id="WP_048472493.1">
    <property type="nucleotide sequence ID" value="NZ_JYNL01000064.1"/>
</dbReference>
<dbReference type="EC" id="3.6.3.-" evidence="10"/>
<dbReference type="CDD" id="cd03262">
    <property type="entry name" value="ABC_HisP_GlnQ"/>
    <property type="match status" value="1"/>
</dbReference>
<protein>
    <submittedName>
        <fullName evidence="10">L-cystine import ATP-binding protein TcyC</fullName>
        <ecNumber evidence="10">3.6.3.-</ecNumber>
    </submittedName>
</protein>
<dbReference type="GO" id="GO:0016887">
    <property type="term" value="F:ATP hydrolysis activity"/>
    <property type="evidence" value="ECO:0007669"/>
    <property type="project" value="InterPro"/>
</dbReference>